<dbReference type="PANTHER" id="PTHR31332">
    <property type="entry name" value="7-HYDROXYMETHYL CHLOROPHYLL A REDUCTASE, CHLOROPLASTIC"/>
    <property type="match status" value="1"/>
</dbReference>
<dbReference type="KEGG" id="mtp:Mthe_0959"/>
<proteinExistence type="predicted"/>
<dbReference type="Pfam" id="PF12838">
    <property type="entry name" value="Fer4_7"/>
    <property type="match status" value="1"/>
</dbReference>
<evidence type="ECO:0000313" key="2">
    <source>
        <dbReference type="EMBL" id="ABK14747.1"/>
    </source>
</evidence>
<keyword evidence="3" id="KW-1185">Reference proteome</keyword>
<dbReference type="EMBL" id="CP000477">
    <property type="protein sequence ID" value="ABK14747.1"/>
    <property type="molecule type" value="Genomic_DNA"/>
</dbReference>
<sequence>MKLSVVSSTVKTDLCIGCGLCAALCPQNILVMQWNRYGMYNPVEVSPCLKECGLCMKVCPFADSEENEDTIGKKLYGAVPAIQHRPETGYYLATYVGYSKKHRPISASGGVATWLLETLLSEGVADYVICVVPTGDPDRLFAFRVFDAPGEVHAGAGSAYYPVEMSRAVRQILTIPGRYAITGLPCFIKAIRLAQRQNKKLQERIVVTIGLVCGQLKSRHFTDYVAAIAGVQGSVMRVRYRGKSPDQPASNYHYTFTISDGGERKIFWSDGISEAWINRWFTPKACNYCDDIFAECADVTCMDAWLPEYSQDSRGTSLVLVRSPVVREVLERGTGVALKPISVERVVESQRGIVAIKRHHLAYRLHLDPEGVPKKRVAPTRPINPFLWQEIVLKERMRSLSMDLWSAEKRDVESLRETMAPHLKRLAMVRLISNVITLPVRTLRRIQRKVGWH</sequence>
<dbReference type="InterPro" id="IPR045220">
    <property type="entry name" value="FRHB/FDHB/HCAR-like"/>
</dbReference>
<gene>
    <name evidence="2" type="ordered locus">Mthe_0959</name>
</gene>
<dbReference type="Gene3D" id="3.30.70.20">
    <property type="match status" value="1"/>
</dbReference>
<dbReference type="OrthoDB" id="38261at2157"/>
<dbReference type="HOGENOM" id="CLU_037958_3_0_2"/>
<name>A0B7S3_METTP</name>
<dbReference type="PROSITE" id="PS51379">
    <property type="entry name" value="4FE4S_FER_2"/>
    <property type="match status" value="2"/>
</dbReference>
<dbReference type="GeneID" id="4461793"/>
<feature type="domain" description="4Fe-4S ferredoxin-type" evidence="1">
    <location>
        <begin position="6"/>
        <end position="35"/>
    </location>
</feature>
<evidence type="ECO:0000259" key="1">
    <source>
        <dbReference type="PROSITE" id="PS51379"/>
    </source>
</evidence>
<dbReference type="RefSeq" id="WP_011696142.1">
    <property type="nucleotide sequence ID" value="NC_008553.1"/>
</dbReference>
<dbReference type="Pfam" id="PF04432">
    <property type="entry name" value="FrhB_FdhB_C"/>
    <property type="match status" value="1"/>
</dbReference>
<dbReference type="PANTHER" id="PTHR31332:SF0">
    <property type="entry name" value="7-HYDROXYMETHYL CHLOROPHYLL A REDUCTASE, CHLOROPLASTIC"/>
    <property type="match status" value="1"/>
</dbReference>
<evidence type="ECO:0000313" key="3">
    <source>
        <dbReference type="Proteomes" id="UP000000674"/>
    </source>
</evidence>
<dbReference type="InterPro" id="IPR007525">
    <property type="entry name" value="FrhB_FdhB_C"/>
</dbReference>
<dbReference type="InterPro" id="IPR007516">
    <property type="entry name" value="Co_F420_Hydgase/DH_bsu_N"/>
</dbReference>
<dbReference type="Proteomes" id="UP000000674">
    <property type="component" value="Chromosome"/>
</dbReference>
<dbReference type="GO" id="GO:0052592">
    <property type="term" value="F:oxidoreductase activity, acting on CH or CH2 groups, with an iron-sulfur protein as acceptor"/>
    <property type="evidence" value="ECO:0007669"/>
    <property type="project" value="TreeGrafter"/>
</dbReference>
<reference evidence="2 3" key="1">
    <citation type="submission" date="2006-10" db="EMBL/GenBank/DDBJ databases">
        <title>Complete sequence of Methanosaeta thermophila PT.</title>
        <authorList>
            <consortium name="US DOE Joint Genome Institute"/>
            <person name="Copeland A."/>
            <person name="Lucas S."/>
            <person name="Lapidus A."/>
            <person name="Barry K."/>
            <person name="Detter J.C."/>
            <person name="Glavina del Rio T."/>
            <person name="Hammon N."/>
            <person name="Israni S."/>
            <person name="Pitluck S."/>
            <person name="Chain P."/>
            <person name="Malfatti S."/>
            <person name="Shin M."/>
            <person name="Vergez L."/>
            <person name="Schmutz J."/>
            <person name="Larimer F."/>
            <person name="Land M."/>
            <person name="Hauser L."/>
            <person name="Kyrpides N."/>
            <person name="Kim E."/>
            <person name="Smith K.S."/>
            <person name="Ingram-Smith C."/>
            <person name="Richardson P."/>
        </authorList>
    </citation>
    <scope>NUCLEOTIDE SEQUENCE [LARGE SCALE GENOMIC DNA]</scope>
    <source>
        <strain evidence="3">DSM 6194 / JCM 14653 / NBRC 101360 / PT</strain>
    </source>
</reference>
<dbReference type="PROSITE" id="PS00198">
    <property type="entry name" value="4FE4S_FER_1"/>
    <property type="match status" value="1"/>
</dbReference>
<protein>
    <submittedName>
        <fullName evidence="2">4Fe-4S ferredoxin, iron-sulfur binding domain protein</fullName>
    </submittedName>
</protein>
<dbReference type="SUPFAM" id="SSF54862">
    <property type="entry name" value="4Fe-4S ferredoxins"/>
    <property type="match status" value="1"/>
</dbReference>
<organism evidence="2 3">
    <name type="scientific">Methanothrix thermoacetophila (strain DSM 6194 / JCM 14653 / NBRC 101360 / PT)</name>
    <name type="common">Methanosaeta thermophila</name>
    <dbReference type="NCBI Taxonomy" id="349307"/>
    <lineage>
        <taxon>Archaea</taxon>
        <taxon>Methanobacteriati</taxon>
        <taxon>Methanobacteriota</taxon>
        <taxon>Stenosarchaea group</taxon>
        <taxon>Methanomicrobia</taxon>
        <taxon>Methanotrichales</taxon>
        <taxon>Methanotrichaceae</taxon>
        <taxon>Methanothrix</taxon>
    </lineage>
</organism>
<dbReference type="AlphaFoldDB" id="A0B7S3"/>
<dbReference type="Pfam" id="PF04422">
    <property type="entry name" value="FrhB_FdhB_N"/>
    <property type="match status" value="1"/>
</dbReference>
<dbReference type="STRING" id="349307.Mthe_0959"/>
<accession>A0B7S3</accession>
<feature type="domain" description="4Fe-4S ferredoxin-type" evidence="1">
    <location>
        <begin position="39"/>
        <end position="69"/>
    </location>
</feature>
<dbReference type="InterPro" id="IPR017900">
    <property type="entry name" value="4Fe4S_Fe_S_CS"/>
</dbReference>
<dbReference type="InterPro" id="IPR017896">
    <property type="entry name" value="4Fe4S_Fe-S-bd"/>
</dbReference>